<accession>A0A2T5MG54</accession>
<keyword evidence="1" id="KW-0472">Membrane</keyword>
<keyword evidence="1" id="KW-0812">Transmembrane</keyword>
<dbReference type="AlphaFoldDB" id="A0A2T5MG54"/>
<proteinExistence type="predicted"/>
<keyword evidence="3" id="KW-1185">Reference proteome</keyword>
<name>A0A2T5MG54_9GAMM</name>
<dbReference type="Proteomes" id="UP000244248">
    <property type="component" value="Unassembled WGS sequence"/>
</dbReference>
<organism evidence="2 3">
    <name type="scientific">Stenotrophobium rhamnosiphilum</name>
    <dbReference type="NCBI Taxonomy" id="2029166"/>
    <lineage>
        <taxon>Bacteria</taxon>
        <taxon>Pseudomonadati</taxon>
        <taxon>Pseudomonadota</taxon>
        <taxon>Gammaproteobacteria</taxon>
        <taxon>Nevskiales</taxon>
        <taxon>Nevskiaceae</taxon>
        <taxon>Stenotrophobium</taxon>
    </lineage>
</organism>
<comment type="caution">
    <text evidence="2">The sequence shown here is derived from an EMBL/GenBank/DDBJ whole genome shotgun (WGS) entry which is preliminary data.</text>
</comment>
<feature type="transmembrane region" description="Helical" evidence="1">
    <location>
        <begin position="37"/>
        <end position="65"/>
    </location>
</feature>
<keyword evidence="1" id="KW-1133">Transmembrane helix</keyword>
<evidence type="ECO:0000256" key="1">
    <source>
        <dbReference type="SAM" id="Phobius"/>
    </source>
</evidence>
<evidence type="ECO:0000313" key="3">
    <source>
        <dbReference type="Proteomes" id="UP000244248"/>
    </source>
</evidence>
<protein>
    <submittedName>
        <fullName evidence="2">Uncharacterized protein</fullName>
    </submittedName>
</protein>
<dbReference type="RefSeq" id="WP_107940074.1">
    <property type="nucleotide sequence ID" value="NZ_QANS01000003.1"/>
</dbReference>
<gene>
    <name evidence="2" type="ORF">CJD38_09365</name>
</gene>
<evidence type="ECO:0000313" key="2">
    <source>
        <dbReference type="EMBL" id="PTU31529.1"/>
    </source>
</evidence>
<reference evidence="2 3" key="1">
    <citation type="submission" date="2018-04" db="EMBL/GenBank/DDBJ databases">
        <title>Novel species isolated from glacier.</title>
        <authorList>
            <person name="Liu Q."/>
            <person name="Xin Y.-H."/>
        </authorList>
    </citation>
    <scope>NUCLEOTIDE SEQUENCE [LARGE SCALE GENOMIC DNA]</scope>
    <source>
        <strain evidence="2 3">GT1R17</strain>
    </source>
</reference>
<sequence>MKTLVSIVVGILAAYLTLAWAVGHLDAVSNTTCNQEFTLPAIACGFVGLGITILLIPIAGIAGFFGTRWALAKKS</sequence>
<dbReference type="EMBL" id="QANS01000003">
    <property type="protein sequence ID" value="PTU31529.1"/>
    <property type="molecule type" value="Genomic_DNA"/>
</dbReference>